<proteinExistence type="predicted"/>
<dbReference type="EMBL" id="CAJNOU010001719">
    <property type="protein sequence ID" value="CAF1244215.1"/>
    <property type="molecule type" value="Genomic_DNA"/>
</dbReference>
<gene>
    <name evidence="2" type="ORF">FNK824_LOCUS27716</name>
    <name evidence="1" type="ORF">SEV965_LOCUS23388</name>
</gene>
<dbReference type="Proteomes" id="UP000663874">
    <property type="component" value="Unassembled WGS sequence"/>
</dbReference>
<dbReference type="EMBL" id="CAJOBE010007304">
    <property type="protein sequence ID" value="CAF4032410.1"/>
    <property type="molecule type" value="Genomic_DNA"/>
</dbReference>
<dbReference type="AlphaFoldDB" id="A0A819QB83"/>
<evidence type="ECO:0000313" key="2">
    <source>
        <dbReference type="EMBL" id="CAF4032410.1"/>
    </source>
</evidence>
<evidence type="ECO:0000313" key="1">
    <source>
        <dbReference type="EMBL" id="CAF1244215.1"/>
    </source>
</evidence>
<evidence type="ECO:0000313" key="3">
    <source>
        <dbReference type="Proteomes" id="UP000663874"/>
    </source>
</evidence>
<accession>A0A819QB83</accession>
<protein>
    <submittedName>
        <fullName evidence="2">Uncharacterized protein</fullName>
    </submittedName>
</protein>
<sequence>MEETLSFDQNIEERVDELINSFRSSFWIDEHQWFVRCIIQKKTIYLYTISKIFYNYDNVLFGSLKLTDPQNNQQKFYNNMISIVNETFFDQPIPSYIRLPNIEYLWIKLPINEQFWSIVPSLNRLYLLTVVSYIDIFQSQLKALLNRAPPLR</sequence>
<dbReference type="Proteomes" id="UP000663889">
    <property type="component" value="Unassembled WGS sequence"/>
</dbReference>
<reference evidence="2" key="1">
    <citation type="submission" date="2021-02" db="EMBL/GenBank/DDBJ databases">
        <authorList>
            <person name="Nowell W R."/>
        </authorList>
    </citation>
    <scope>NUCLEOTIDE SEQUENCE</scope>
</reference>
<organism evidence="2 3">
    <name type="scientific">Rotaria sordida</name>
    <dbReference type="NCBI Taxonomy" id="392033"/>
    <lineage>
        <taxon>Eukaryota</taxon>
        <taxon>Metazoa</taxon>
        <taxon>Spiralia</taxon>
        <taxon>Gnathifera</taxon>
        <taxon>Rotifera</taxon>
        <taxon>Eurotatoria</taxon>
        <taxon>Bdelloidea</taxon>
        <taxon>Philodinida</taxon>
        <taxon>Philodinidae</taxon>
        <taxon>Rotaria</taxon>
    </lineage>
</organism>
<comment type="caution">
    <text evidence="2">The sequence shown here is derived from an EMBL/GenBank/DDBJ whole genome shotgun (WGS) entry which is preliminary data.</text>
</comment>
<name>A0A819QB83_9BILA</name>